<dbReference type="GO" id="GO:0005739">
    <property type="term" value="C:mitochondrion"/>
    <property type="evidence" value="ECO:0007669"/>
    <property type="project" value="TreeGrafter"/>
</dbReference>
<comment type="caution">
    <text evidence="2">The sequence shown here is derived from an EMBL/GenBank/DDBJ whole genome shotgun (WGS) entry which is preliminary data.</text>
</comment>
<keyword evidence="3" id="KW-1185">Reference proteome</keyword>
<name>A0A1V6PCA3_PENDC</name>
<dbReference type="InterPro" id="IPR036374">
    <property type="entry name" value="OxRdtase_Mopterin-bd_sf"/>
</dbReference>
<dbReference type="GO" id="GO:0008482">
    <property type="term" value="F:sulfite oxidase activity"/>
    <property type="evidence" value="ECO:0007669"/>
    <property type="project" value="TreeGrafter"/>
</dbReference>
<dbReference type="EMBL" id="MDYL01000011">
    <property type="protein sequence ID" value="OQD74367.1"/>
    <property type="molecule type" value="Genomic_DNA"/>
</dbReference>
<dbReference type="OMA" id="TWHVAEL"/>
<dbReference type="InterPro" id="IPR008335">
    <property type="entry name" value="Mopterin_OxRdtase_euk"/>
</dbReference>
<dbReference type="PANTHER" id="PTHR19372:SF7">
    <property type="entry name" value="SULFITE OXIDASE, MITOCHONDRIAL"/>
    <property type="match status" value="1"/>
</dbReference>
<dbReference type="PANTHER" id="PTHR19372">
    <property type="entry name" value="SULFITE REDUCTASE"/>
    <property type="match status" value="1"/>
</dbReference>
<evidence type="ECO:0000259" key="1">
    <source>
        <dbReference type="Pfam" id="PF00174"/>
    </source>
</evidence>
<dbReference type="GO" id="GO:0006790">
    <property type="term" value="P:sulfur compound metabolic process"/>
    <property type="evidence" value="ECO:0007669"/>
    <property type="project" value="TreeGrafter"/>
</dbReference>
<evidence type="ECO:0000313" key="2">
    <source>
        <dbReference type="EMBL" id="OQD74367.1"/>
    </source>
</evidence>
<dbReference type="InterPro" id="IPR000572">
    <property type="entry name" value="OxRdtase_Mopterin-bd_dom"/>
</dbReference>
<dbReference type="STRING" id="69771.A0A1V6PCA3"/>
<dbReference type="AlphaFoldDB" id="A0A1V6PCA3"/>
<feature type="domain" description="Oxidoreductase molybdopterin-binding" evidence="1">
    <location>
        <begin position="48"/>
        <end position="230"/>
    </location>
</feature>
<dbReference type="GO" id="GO:0020037">
    <property type="term" value="F:heme binding"/>
    <property type="evidence" value="ECO:0007669"/>
    <property type="project" value="TreeGrafter"/>
</dbReference>
<dbReference type="OrthoDB" id="432685at2759"/>
<reference evidence="3" key="1">
    <citation type="journal article" date="2017" name="Nat. Microbiol.">
        <title>Global analysis of biosynthetic gene clusters reveals vast potential of secondary metabolite production in Penicillium species.</title>
        <authorList>
            <person name="Nielsen J.C."/>
            <person name="Grijseels S."/>
            <person name="Prigent S."/>
            <person name="Ji B."/>
            <person name="Dainat J."/>
            <person name="Nielsen K.F."/>
            <person name="Frisvad J.C."/>
            <person name="Workman M."/>
            <person name="Nielsen J."/>
        </authorList>
    </citation>
    <scope>NUCLEOTIDE SEQUENCE [LARGE SCALE GENOMIC DNA]</scope>
    <source>
        <strain evidence="3">IBT 11843</strain>
    </source>
</reference>
<protein>
    <recommendedName>
        <fullName evidence="1">Oxidoreductase molybdopterin-binding domain-containing protein</fullName>
    </recommendedName>
</protein>
<proteinExistence type="predicted"/>
<dbReference type="GO" id="GO:0043546">
    <property type="term" value="F:molybdopterin cofactor binding"/>
    <property type="evidence" value="ECO:0007669"/>
    <property type="project" value="TreeGrafter"/>
</dbReference>
<dbReference type="Gene3D" id="3.90.420.10">
    <property type="entry name" value="Oxidoreductase, molybdopterin-binding domain"/>
    <property type="match status" value="1"/>
</dbReference>
<accession>A0A1V6PCA3</accession>
<dbReference type="Pfam" id="PF00174">
    <property type="entry name" value="Oxidored_molyb"/>
    <property type="match status" value="1"/>
</dbReference>
<sequence>MDLVSYCSIDETKQLDYSSDNPLNREPTVQELVEQFLTPQNISYDRNHGPIPHIRAEKHIVRVDGCVKTPLSFSPDQLRSEFLQHEVVCALECAGNRRRTMSTMIRKVEGIEWGDAAVMNCKFKGPRIRDVLLRAGLRDELIESSHDVHVAFACYQVRCQQDHWFGSSVTLERCMREDGDAILALEINDQPLTANHGYPVRVVVPGIVGARWVKWLDRITVQDAESPNFYQQRDYKILPSDVTDHPSAEKKMQNIPPMYDTPINSTVAVPADGDTVALPPSGIVEIKGYSIPQGADGPIVRVES</sequence>
<gene>
    <name evidence="2" type="ORF">PENDEC_c011G06023</name>
</gene>
<dbReference type="FunFam" id="3.90.420.10:FF:000002">
    <property type="entry name" value="sulfite oxidase, mitochondrial"/>
    <property type="match status" value="1"/>
</dbReference>
<dbReference type="PRINTS" id="PR00407">
    <property type="entry name" value="EUMOPTERIN"/>
</dbReference>
<dbReference type="Proteomes" id="UP000191522">
    <property type="component" value="Unassembled WGS sequence"/>
</dbReference>
<evidence type="ECO:0000313" key="3">
    <source>
        <dbReference type="Proteomes" id="UP000191522"/>
    </source>
</evidence>
<dbReference type="SUPFAM" id="SSF56524">
    <property type="entry name" value="Oxidoreductase molybdopterin-binding domain"/>
    <property type="match status" value="1"/>
</dbReference>
<organism evidence="2 3">
    <name type="scientific">Penicillium decumbens</name>
    <dbReference type="NCBI Taxonomy" id="69771"/>
    <lineage>
        <taxon>Eukaryota</taxon>
        <taxon>Fungi</taxon>
        <taxon>Dikarya</taxon>
        <taxon>Ascomycota</taxon>
        <taxon>Pezizomycotina</taxon>
        <taxon>Eurotiomycetes</taxon>
        <taxon>Eurotiomycetidae</taxon>
        <taxon>Eurotiales</taxon>
        <taxon>Aspergillaceae</taxon>
        <taxon>Penicillium</taxon>
    </lineage>
</organism>